<evidence type="ECO:0000256" key="5">
    <source>
        <dbReference type="ARBA" id="ARBA00022833"/>
    </source>
</evidence>
<evidence type="ECO:0000313" key="9">
    <source>
        <dbReference type="EMBL" id="PWN05406.1"/>
    </source>
</evidence>
<proteinExistence type="inferred from homology"/>
<evidence type="ECO:0000256" key="6">
    <source>
        <dbReference type="ARBA" id="ARBA00022989"/>
    </source>
</evidence>
<keyword evidence="3" id="KW-1003">Cell membrane</keyword>
<feature type="transmembrane region" description="Helical" evidence="8">
    <location>
        <begin position="159"/>
        <end position="179"/>
    </location>
</feature>
<evidence type="ECO:0000313" key="10">
    <source>
        <dbReference type="Proteomes" id="UP000245533"/>
    </source>
</evidence>
<comment type="similarity">
    <text evidence="2">Belongs to the ZIP transporter (TC 2.A.5) family.</text>
</comment>
<sequence length="279" mass="29245">MEELSISQWFLGLHPVWQAFIGGSFCWLTTSIGASVVFIRREVSRKFLDTSLGFAAGVMIAASIWSLIEPSMAMAESLGYSFEWVPATSGFLLGALVIRLGDAYLPHLHLGLPQDMAEGIKTKWRRATLLVMAITLHNIPEGLAIGVLFGAAASGIDPTGTATVAAAIVLALGIAMQDLPEGMAVSMPLRGEGVSAARSFNYGQLSGMVTAPSAALGAMAVIAIQPILPYALGFAAGAMIFVVVEELIPTSQREGNTDIATLGTIIGFCVMMVLDVSLG</sequence>
<evidence type="ECO:0000256" key="8">
    <source>
        <dbReference type="SAM" id="Phobius"/>
    </source>
</evidence>
<keyword evidence="5" id="KW-0862">Zinc</keyword>
<dbReference type="EMBL" id="QGGB01000010">
    <property type="protein sequence ID" value="PWN05406.1"/>
    <property type="molecule type" value="Genomic_DNA"/>
</dbReference>
<dbReference type="Proteomes" id="UP000245533">
    <property type="component" value="Unassembled WGS sequence"/>
</dbReference>
<evidence type="ECO:0000256" key="7">
    <source>
        <dbReference type="ARBA" id="ARBA00023136"/>
    </source>
</evidence>
<accession>A0A316TZC1</accession>
<keyword evidence="6 8" id="KW-1133">Transmembrane helix</keyword>
<dbReference type="PANTHER" id="PTHR11040">
    <property type="entry name" value="ZINC/IRON TRANSPORTER"/>
    <property type="match status" value="1"/>
</dbReference>
<dbReference type="GO" id="GO:0005886">
    <property type="term" value="C:plasma membrane"/>
    <property type="evidence" value="ECO:0007669"/>
    <property type="project" value="UniProtKB-SubCell"/>
</dbReference>
<evidence type="ECO:0000256" key="1">
    <source>
        <dbReference type="ARBA" id="ARBA00004651"/>
    </source>
</evidence>
<feature type="transmembrane region" description="Helical" evidence="8">
    <location>
        <begin position="20"/>
        <end position="39"/>
    </location>
</feature>
<dbReference type="Pfam" id="PF02535">
    <property type="entry name" value="Zip"/>
    <property type="match status" value="1"/>
</dbReference>
<feature type="transmembrane region" description="Helical" evidence="8">
    <location>
        <begin position="230"/>
        <end position="248"/>
    </location>
</feature>
<keyword evidence="7 8" id="KW-0472">Membrane</keyword>
<dbReference type="PANTHER" id="PTHR11040:SF211">
    <property type="entry name" value="ZINC TRANSPORTER ZIP11"/>
    <property type="match status" value="1"/>
</dbReference>
<evidence type="ECO:0000256" key="3">
    <source>
        <dbReference type="ARBA" id="ARBA00022475"/>
    </source>
</evidence>
<dbReference type="AlphaFoldDB" id="A0A316TZC1"/>
<feature type="transmembrane region" description="Helical" evidence="8">
    <location>
        <begin position="260"/>
        <end position="278"/>
    </location>
</feature>
<feature type="transmembrane region" description="Helical" evidence="8">
    <location>
        <begin position="127"/>
        <end position="153"/>
    </location>
</feature>
<dbReference type="GO" id="GO:0005385">
    <property type="term" value="F:zinc ion transmembrane transporter activity"/>
    <property type="evidence" value="ECO:0007669"/>
    <property type="project" value="TreeGrafter"/>
</dbReference>
<evidence type="ECO:0000256" key="4">
    <source>
        <dbReference type="ARBA" id="ARBA00022692"/>
    </source>
</evidence>
<comment type="caution">
    <text evidence="9">The sequence shown here is derived from an EMBL/GenBank/DDBJ whole genome shotgun (WGS) entry which is preliminary data.</text>
</comment>
<keyword evidence="10" id="KW-1185">Reference proteome</keyword>
<feature type="transmembrane region" description="Helical" evidence="8">
    <location>
        <begin position="88"/>
        <end position="106"/>
    </location>
</feature>
<name>A0A316TZC1_9BACT</name>
<keyword evidence="4 8" id="KW-0812">Transmembrane</keyword>
<comment type="subcellular location">
    <subcellularLocation>
        <location evidence="1">Cell membrane</location>
        <topology evidence="1">Multi-pass membrane protein</topology>
    </subcellularLocation>
</comment>
<dbReference type="InterPro" id="IPR003689">
    <property type="entry name" value="ZIP"/>
</dbReference>
<protein>
    <submittedName>
        <fullName evidence="9">ZIP family metal transporter</fullName>
    </submittedName>
</protein>
<dbReference type="RefSeq" id="WP_109647962.1">
    <property type="nucleotide sequence ID" value="NZ_QGGB01000010.1"/>
</dbReference>
<organism evidence="9 10">
    <name type="scientific">Rhodohalobacter mucosus</name>
    <dbReference type="NCBI Taxonomy" id="2079485"/>
    <lineage>
        <taxon>Bacteria</taxon>
        <taxon>Pseudomonadati</taxon>
        <taxon>Balneolota</taxon>
        <taxon>Balneolia</taxon>
        <taxon>Balneolales</taxon>
        <taxon>Balneolaceae</taxon>
        <taxon>Rhodohalobacter</taxon>
    </lineage>
</organism>
<gene>
    <name evidence="9" type="ORF">DDZ15_15175</name>
</gene>
<dbReference type="OrthoDB" id="9787346at2"/>
<feature type="transmembrane region" description="Helical" evidence="8">
    <location>
        <begin position="51"/>
        <end position="68"/>
    </location>
</feature>
<evidence type="ECO:0000256" key="2">
    <source>
        <dbReference type="ARBA" id="ARBA00006939"/>
    </source>
</evidence>
<reference evidence="9 10" key="1">
    <citation type="submission" date="2018-05" db="EMBL/GenBank/DDBJ databases">
        <title>Rhodohalobacter halophilus gen. nov., sp. nov., a moderately halophilic member of the family Balneolaceae.</title>
        <authorList>
            <person name="Liu Z.-W."/>
        </authorList>
    </citation>
    <scope>NUCLEOTIDE SEQUENCE [LARGE SCALE GENOMIC DNA]</scope>
    <source>
        <strain evidence="9 10">8A47</strain>
    </source>
</reference>